<dbReference type="AlphaFoldDB" id="A0A3D9DC04"/>
<dbReference type="EMBL" id="QNUH01000015">
    <property type="protein sequence ID" value="REC75391.1"/>
    <property type="molecule type" value="Genomic_DNA"/>
</dbReference>
<accession>A0A3D9DC04</accession>
<keyword evidence="2" id="KW-1185">Reference proteome</keyword>
<name>A0A3D9DC04_9FLAO</name>
<proteinExistence type="predicted"/>
<reference evidence="1 2" key="1">
    <citation type="journal article" date="2010" name="Syst. Appl. Microbiol.">
        <title>Four new species of Chryseobacterium from the rhizosphere of coastal sand dune plants, Chryseobacterium elymi sp. nov., Chryseobacterium hagamense sp. nov., Chryseobacterium lathyri sp. nov. and Chryseobacterium rhizosphaerae sp. nov.</title>
        <authorList>
            <person name="Cho S.H."/>
            <person name="Lee K.S."/>
            <person name="Shin D.S."/>
            <person name="Han J.H."/>
            <person name="Park K.S."/>
            <person name="Lee C.H."/>
            <person name="Park K.H."/>
            <person name="Kim S.B."/>
        </authorList>
    </citation>
    <scope>NUCLEOTIDE SEQUENCE [LARGE SCALE GENOMIC DNA]</scope>
    <source>
        <strain evidence="1 2">KCTC 22547</strain>
    </source>
</reference>
<evidence type="ECO:0000313" key="1">
    <source>
        <dbReference type="EMBL" id="REC75391.1"/>
    </source>
</evidence>
<comment type="caution">
    <text evidence="1">The sequence shown here is derived from an EMBL/GenBank/DDBJ whole genome shotgun (WGS) entry which is preliminary data.</text>
</comment>
<dbReference type="OrthoDB" id="2082773at2"/>
<sequence>MAKIIFQNETLAGTSEIRPASTQILSDRDILKKRSEKYLNLIKTMDTELLSETRGKEDMVAKIHEEFGTAQLADLPIGILAKCYLGHPHEVHTLDLSAGQIIKHYTIGEPLPEHFEKARTLAKHNAYLFVEVYKDKLILIREDGTAAKL</sequence>
<organism evidence="1 2">
    <name type="scientific">Chryseobacterium elymi</name>
    <dbReference type="NCBI Taxonomy" id="395936"/>
    <lineage>
        <taxon>Bacteria</taxon>
        <taxon>Pseudomonadati</taxon>
        <taxon>Bacteroidota</taxon>
        <taxon>Flavobacteriia</taxon>
        <taxon>Flavobacteriales</taxon>
        <taxon>Weeksellaceae</taxon>
        <taxon>Chryseobacterium group</taxon>
        <taxon>Chryseobacterium</taxon>
    </lineage>
</organism>
<gene>
    <name evidence="1" type="ORF">DRF60_15795</name>
</gene>
<dbReference type="Proteomes" id="UP000257030">
    <property type="component" value="Unassembled WGS sequence"/>
</dbReference>
<dbReference type="RefSeq" id="WP_116012970.1">
    <property type="nucleotide sequence ID" value="NZ_QNUH01000015.1"/>
</dbReference>
<evidence type="ECO:0000313" key="2">
    <source>
        <dbReference type="Proteomes" id="UP000257030"/>
    </source>
</evidence>
<protein>
    <submittedName>
        <fullName evidence="1">Uncharacterized protein</fullName>
    </submittedName>
</protein>